<dbReference type="InterPro" id="IPR037185">
    <property type="entry name" value="EmrE-like"/>
</dbReference>
<feature type="transmembrane region" description="Helical" evidence="1">
    <location>
        <begin position="250"/>
        <end position="270"/>
    </location>
</feature>
<keyword evidence="5" id="KW-1185">Reference proteome</keyword>
<evidence type="ECO:0000313" key="6">
    <source>
        <dbReference type="Proteomes" id="UP000233597"/>
    </source>
</evidence>
<evidence type="ECO:0000313" key="5">
    <source>
        <dbReference type="Proteomes" id="UP000233458"/>
    </source>
</evidence>
<evidence type="ECO:0000313" key="3">
    <source>
        <dbReference type="EMBL" id="AUG53626.1"/>
    </source>
</evidence>
<accession>A0A2N3KRH1</accession>
<dbReference type="SUPFAM" id="SSF103481">
    <property type="entry name" value="Multidrug resistance efflux transporter EmrE"/>
    <property type="match status" value="1"/>
</dbReference>
<dbReference type="KEGG" id="thac:CSC3H3_13545"/>
<dbReference type="AlphaFoldDB" id="A0A2N3KRH1"/>
<feature type="transmembrane region" description="Helical" evidence="1">
    <location>
        <begin position="215"/>
        <end position="238"/>
    </location>
</feature>
<evidence type="ECO:0000259" key="2">
    <source>
        <dbReference type="Pfam" id="PF00892"/>
    </source>
</evidence>
<gene>
    <name evidence="4" type="ORF">COO20_15930</name>
    <name evidence="3" type="ORF">CSC3H3_13545</name>
</gene>
<proteinExistence type="predicted"/>
<dbReference type="OrthoDB" id="7834844at2"/>
<dbReference type="Proteomes" id="UP000233597">
    <property type="component" value="Unassembled WGS sequence"/>
</dbReference>
<dbReference type="RefSeq" id="WP_101268308.1">
    <property type="nucleotide sequence ID" value="NZ_CP024199.1"/>
</dbReference>
<reference evidence="4 6" key="1">
    <citation type="submission" date="2017-09" db="EMBL/GenBank/DDBJ databases">
        <title>Biodiversity and function of Thalassospira species in the particle-attached aromatic-hydrocarbon-degrading consortia from the surface seawater of the South China Sea.</title>
        <authorList>
            <person name="Dong C."/>
            <person name="Liu R."/>
            <person name="Shao Z."/>
        </authorList>
    </citation>
    <scope>NUCLEOTIDE SEQUENCE [LARGE SCALE GENOMIC DNA]</scope>
    <source>
        <strain evidence="4 6">CSC1P2</strain>
    </source>
</reference>
<dbReference type="InterPro" id="IPR000620">
    <property type="entry name" value="EamA_dom"/>
</dbReference>
<dbReference type="EMBL" id="CP024199">
    <property type="protein sequence ID" value="AUG53626.1"/>
    <property type="molecule type" value="Genomic_DNA"/>
</dbReference>
<feature type="transmembrane region" description="Helical" evidence="1">
    <location>
        <begin position="120"/>
        <end position="138"/>
    </location>
</feature>
<organism evidence="4 6">
    <name type="scientific">Thalassospira marina</name>
    <dbReference type="NCBI Taxonomy" id="2048283"/>
    <lineage>
        <taxon>Bacteria</taxon>
        <taxon>Pseudomonadati</taxon>
        <taxon>Pseudomonadota</taxon>
        <taxon>Alphaproteobacteria</taxon>
        <taxon>Rhodospirillales</taxon>
        <taxon>Thalassospiraceae</taxon>
        <taxon>Thalassospira</taxon>
    </lineage>
</organism>
<name>A0A2N3KRH1_9PROT</name>
<feature type="transmembrane region" description="Helical" evidence="1">
    <location>
        <begin position="144"/>
        <end position="163"/>
    </location>
</feature>
<dbReference type="EMBL" id="NWTK01000010">
    <property type="protein sequence ID" value="PKR53158.1"/>
    <property type="molecule type" value="Genomic_DNA"/>
</dbReference>
<feature type="transmembrane region" description="Helical" evidence="1">
    <location>
        <begin position="282"/>
        <end position="300"/>
    </location>
</feature>
<feature type="transmembrane region" description="Helical" evidence="1">
    <location>
        <begin position="65"/>
        <end position="88"/>
    </location>
</feature>
<sequence>MPVLLLLVLTTVTWATLLVANRVALLQFHADAYAMTCWQLAFGGLALIILSPGRAIPWRQFSMPLNWFYGFLRVLTGVTWTAALIYISSPQSGILSQTGMPMAALAATFILGRPPHKSEWMGHIVLLIGAGWMAWHLPGGFSNPAVWLMLASEVTAISSSVVAEKHPHNQVTDSWAHLRFTGVLLLITSVMFLIFPPLIGLVAPIDLPSLSLENFFGLPTLLSGLVIGALLRGPAMVLTLRSIKLAGIETYILATSFLPFVLLGIEAIAARFTTTPSPKPDSVFWICAGLVTTGIIMITLSKRQGAKNKTARLATRAATPATAAAQQQ</sequence>
<dbReference type="GO" id="GO:0016020">
    <property type="term" value="C:membrane"/>
    <property type="evidence" value="ECO:0007669"/>
    <property type="project" value="InterPro"/>
</dbReference>
<dbReference type="Proteomes" id="UP000233458">
    <property type="component" value="Chromosome"/>
</dbReference>
<reference evidence="3 5" key="2">
    <citation type="submission" date="2017-10" db="EMBL/GenBank/DDBJ databases">
        <title>Biodiversity and function of Thalassospira species in the particle-attached aromatic-hydrocarbon-degrading consortia from the surface seawater of the China South Sea.</title>
        <authorList>
            <person name="Dong C."/>
            <person name="Liu R."/>
            <person name="Shao Z."/>
        </authorList>
    </citation>
    <scope>NUCLEOTIDE SEQUENCE [LARGE SCALE GENOMIC DNA]</scope>
    <source>
        <strain evidence="3 5">CSC3H3</strain>
    </source>
</reference>
<feature type="transmembrane region" description="Helical" evidence="1">
    <location>
        <begin position="94"/>
        <end position="113"/>
    </location>
</feature>
<feature type="transmembrane region" description="Helical" evidence="1">
    <location>
        <begin position="32"/>
        <end position="53"/>
    </location>
</feature>
<keyword evidence="1" id="KW-0812">Transmembrane</keyword>
<keyword evidence="1" id="KW-1133">Transmembrane helix</keyword>
<feature type="domain" description="EamA" evidence="2">
    <location>
        <begin position="3"/>
        <end position="132"/>
    </location>
</feature>
<dbReference type="Pfam" id="PF00892">
    <property type="entry name" value="EamA"/>
    <property type="match status" value="1"/>
</dbReference>
<keyword evidence="1" id="KW-0472">Membrane</keyword>
<feature type="transmembrane region" description="Helical" evidence="1">
    <location>
        <begin position="183"/>
        <end position="203"/>
    </location>
</feature>
<evidence type="ECO:0000313" key="4">
    <source>
        <dbReference type="EMBL" id="PKR53158.1"/>
    </source>
</evidence>
<evidence type="ECO:0000256" key="1">
    <source>
        <dbReference type="SAM" id="Phobius"/>
    </source>
</evidence>
<protein>
    <submittedName>
        <fullName evidence="4">Translation-associated GTPase</fullName>
    </submittedName>
</protein>